<evidence type="ECO:0008006" key="3">
    <source>
        <dbReference type="Google" id="ProtNLM"/>
    </source>
</evidence>
<dbReference type="InterPro" id="IPR032675">
    <property type="entry name" value="LRR_dom_sf"/>
</dbReference>
<gene>
    <name evidence="1" type="ORF">CBP76_05255</name>
</gene>
<dbReference type="Pfam" id="PF03382">
    <property type="entry name" value="DUF285"/>
    <property type="match status" value="1"/>
</dbReference>
<protein>
    <recommendedName>
        <fullName evidence="3">BspA family leucine-rich repeat surface protein</fullName>
    </recommendedName>
</protein>
<evidence type="ECO:0000313" key="2">
    <source>
        <dbReference type="Proteomes" id="UP000235649"/>
    </source>
</evidence>
<dbReference type="Gene3D" id="3.80.10.10">
    <property type="entry name" value="Ribonuclease Inhibitor"/>
    <property type="match status" value="1"/>
</dbReference>
<dbReference type="Proteomes" id="UP000235649">
    <property type="component" value="Unassembled WGS sequence"/>
</dbReference>
<dbReference type="SUPFAM" id="SSF52047">
    <property type="entry name" value="RNI-like"/>
    <property type="match status" value="1"/>
</dbReference>
<dbReference type="NCBIfam" id="TIGR02167">
    <property type="entry name" value="Liste_lipo_26"/>
    <property type="match status" value="3"/>
</dbReference>
<name>A0A2N7AUU3_9LACO</name>
<dbReference type="EMBL" id="NIPR01000012">
    <property type="protein sequence ID" value="PMD71389.1"/>
    <property type="molecule type" value="Genomic_DNA"/>
</dbReference>
<dbReference type="InterPro" id="IPR005046">
    <property type="entry name" value="DUF285"/>
</dbReference>
<dbReference type="OrthoDB" id="5847479at2"/>
<sequence>MDTSQVTNMSRMFLNCRSLKSLDLSDLDTSKVEDMSNMFNGCSNLKALDLTKFDTSQVTDMDGMFAGCESLEELDLSTFDTRNVKSMKNVFESVDALKTLKLGKNFVTSKDQKNDSKLIEKTWINIGKGTVNNPKPENKMGISSSDLLSCENKGEWVVKPMEEYHGPYIVQVTNNLDDNLGIVVPKKLQPEYVGSTFDLVVPERTGYTVDKKTISVMTLKNRLSSVDTVTYTPIPEKKKTVLKTDSSVSENNNYVALHSDLKNAKLYDVSGQVRKHVLSQGDGWLSDKILKISNNKYYHVAGDDWVKSDDVYLYKDVKNRVKTKDVLMTTLVDSHAREISNRGLGALSTWDTDEVAIIKGHRYYRVSHNEFIDSDKVDIVRS</sequence>
<evidence type="ECO:0000313" key="1">
    <source>
        <dbReference type="EMBL" id="PMD71389.1"/>
    </source>
</evidence>
<accession>A0A2N7AUU3</accession>
<reference evidence="1 2" key="1">
    <citation type="submission" date="2017-05" db="EMBL/GenBank/DDBJ databases">
        <title>Lactobacillus nurukis nov., sp. nov., isolated from nuruk.</title>
        <authorList>
            <person name="Kim S.-J."/>
        </authorList>
    </citation>
    <scope>NUCLEOTIDE SEQUENCE [LARGE SCALE GENOMIC DNA]</scope>
    <source>
        <strain evidence="1 2">SYF10-1a</strain>
    </source>
</reference>
<proteinExistence type="predicted"/>
<dbReference type="AlphaFoldDB" id="A0A2N7AUU3"/>
<dbReference type="InterPro" id="IPR011889">
    <property type="entry name" value="Liste_lipo_26"/>
</dbReference>
<organism evidence="1 2">
    <name type="scientific">Companilactobacillus nuruki</name>
    <dbReference type="NCBI Taxonomy" id="1993540"/>
    <lineage>
        <taxon>Bacteria</taxon>
        <taxon>Bacillati</taxon>
        <taxon>Bacillota</taxon>
        <taxon>Bacilli</taxon>
        <taxon>Lactobacillales</taxon>
        <taxon>Lactobacillaceae</taxon>
        <taxon>Companilactobacillus</taxon>
    </lineage>
</organism>
<keyword evidence="2" id="KW-1185">Reference proteome</keyword>
<comment type="caution">
    <text evidence="1">The sequence shown here is derived from an EMBL/GenBank/DDBJ whole genome shotgun (WGS) entry which is preliminary data.</text>
</comment>